<evidence type="ECO:0000313" key="2">
    <source>
        <dbReference type="Proteomes" id="UP001321473"/>
    </source>
</evidence>
<dbReference type="AlphaFoldDB" id="A0AAQ4E9K8"/>
<keyword evidence="2" id="KW-1185">Reference proteome</keyword>
<reference evidence="1 2" key="1">
    <citation type="journal article" date="2023" name="Arcadia Sci">
        <title>De novo assembly of a long-read Amblyomma americanum tick genome.</title>
        <authorList>
            <person name="Chou S."/>
            <person name="Poskanzer K.E."/>
            <person name="Rollins M."/>
            <person name="Thuy-Boun P.S."/>
        </authorList>
    </citation>
    <scope>NUCLEOTIDE SEQUENCE [LARGE SCALE GENOMIC DNA]</scope>
    <source>
        <strain evidence="1">F_SG_1</strain>
        <tissue evidence="1">Salivary glands</tissue>
    </source>
</reference>
<dbReference type="Proteomes" id="UP001321473">
    <property type="component" value="Unassembled WGS sequence"/>
</dbReference>
<organism evidence="1 2">
    <name type="scientific">Amblyomma americanum</name>
    <name type="common">Lone star tick</name>
    <dbReference type="NCBI Taxonomy" id="6943"/>
    <lineage>
        <taxon>Eukaryota</taxon>
        <taxon>Metazoa</taxon>
        <taxon>Ecdysozoa</taxon>
        <taxon>Arthropoda</taxon>
        <taxon>Chelicerata</taxon>
        <taxon>Arachnida</taxon>
        <taxon>Acari</taxon>
        <taxon>Parasitiformes</taxon>
        <taxon>Ixodida</taxon>
        <taxon>Ixodoidea</taxon>
        <taxon>Ixodidae</taxon>
        <taxon>Amblyomminae</taxon>
        <taxon>Amblyomma</taxon>
    </lineage>
</organism>
<name>A0AAQ4E9K8_AMBAM</name>
<comment type="caution">
    <text evidence="1">The sequence shown here is derived from an EMBL/GenBank/DDBJ whole genome shotgun (WGS) entry which is preliminary data.</text>
</comment>
<dbReference type="EMBL" id="JARKHS020019896">
    <property type="protein sequence ID" value="KAK8771323.1"/>
    <property type="molecule type" value="Genomic_DNA"/>
</dbReference>
<accession>A0AAQ4E9K8</accession>
<proteinExistence type="predicted"/>
<protein>
    <submittedName>
        <fullName evidence="1">Uncharacterized protein</fullName>
    </submittedName>
</protein>
<gene>
    <name evidence="1" type="ORF">V5799_025430</name>
</gene>
<evidence type="ECO:0000313" key="1">
    <source>
        <dbReference type="EMBL" id="KAK8771323.1"/>
    </source>
</evidence>
<sequence length="246" mass="28144">MRSIADEIRQGHRLPAPLGSLVTSSFRACAKRSQENADETRRLFRQLMCNLSVPWPEVPPRDVDPFEVHLNLCVRWNMTLRFDVQLLASNPIGGRKTVYIGPSVYAKFWASQYRLMHSASAVQRYIVHYLAYFYDDNACSKADIIDYNAVFNFTKRVVFLLANVYKGPASTFFTFDSTAKALGQPTDRSLSLINGHFYPEVMFLHEHIVIEKKRGTTATSRNIVANHDPTVVLSHLGWRCSRYTHP</sequence>